<feature type="domain" description="LamG-like jellyroll fold" evidence="3">
    <location>
        <begin position="628"/>
        <end position="768"/>
    </location>
</feature>
<organism evidence="4 5">
    <name type="scientific">Herbidospora solisilvae</name>
    <dbReference type="NCBI Taxonomy" id="2696284"/>
    <lineage>
        <taxon>Bacteria</taxon>
        <taxon>Bacillati</taxon>
        <taxon>Actinomycetota</taxon>
        <taxon>Actinomycetes</taxon>
        <taxon>Streptosporangiales</taxon>
        <taxon>Streptosporangiaceae</taxon>
        <taxon>Herbidospora</taxon>
    </lineage>
</organism>
<dbReference type="EMBL" id="WXEW01000001">
    <property type="protein sequence ID" value="NAS20107.1"/>
    <property type="molecule type" value="Genomic_DNA"/>
</dbReference>
<comment type="caution">
    <text evidence="4">The sequence shown here is derived from an EMBL/GenBank/DDBJ whole genome shotgun (WGS) entry which is preliminary data.</text>
</comment>
<dbReference type="GO" id="GO:0005975">
    <property type="term" value="P:carbohydrate metabolic process"/>
    <property type="evidence" value="ECO:0007669"/>
    <property type="project" value="UniProtKB-ARBA"/>
</dbReference>
<dbReference type="PANTHER" id="PTHR46943">
    <property type="entry name" value="PENTRAXIN-RELATED PROTEIN PTX3"/>
    <property type="match status" value="1"/>
</dbReference>
<evidence type="ECO:0000313" key="4">
    <source>
        <dbReference type="EMBL" id="NAS20107.1"/>
    </source>
</evidence>
<proteinExistence type="predicted"/>
<evidence type="ECO:0000313" key="5">
    <source>
        <dbReference type="Proteomes" id="UP000479526"/>
    </source>
</evidence>
<keyword evidence="1" id="KW-0732">Signal</keyword>
<evidence type="ECO:0000259" key="3">
    <source>
        <dbReference type="SMART" id="SM00560"/>
    </source>
</evidence>
<sequence length="992" mass="105483">MDTTLERRADNSVAPIATAVELAFSGGGTGPLATIAAADGRSLSMSWPGTLPTPSLDGPVATYAEVLPGVDLQITATVTGFSELLVVKNAEAAADTALTQLRFDLNTEGVSLRKAADGVTEAVADGAVLFSSPAPRMWDASGRKQATMATSVSTASIALTPDKALLDDPGVRYPIYIDPEWNGSRLAWAMVSSDGSYTGWNLSHRSEAGTYDGSVKRRSFYRMNTDRVVGKHVIKATFRIDETWSWSCSARPIEFWHTGAISQSTTWSKQPTMKRKLDELNVAKGFSSSCPSGPLAFEATAAVVDSAAKGQQDTTFGLIAGNESDTFGWKGFDQTSASLEIDYNSVPSRPAAMATVPGTPCVTGTSRPAVSTLTPTLRAKIYDPDKTGDGVRAEFDVNVYSGGAWTDLYVKNTSYVASADPVAHQVGLTGLTQGGVYAWRIRAYDGLDGGAWSPWCEFRVDTVVPADTPTVTSAAYPSDQPQLSGVGRPGSFTFTRASGDTDVVAFDYAVNDLSARRRVQAPSGTVSVLIAPPRDFVNAVYVWPIDAAGNAGPYATYTFDVSFVVDGPVSSWSMDEANTSPTAADAIGGRTLNATGVTFTGGRSVKAAQLNGTSSYLSSSGTVLDTGKAFTVAAWAQVTNDTHVNTIASQNGNRASGFQLYYNHGDQKWTFGRRPSDADGVQPVKAVSDAPARQNAWEHVVGVYDPDAKQLRLYVNGRLQATQPSFTTPWNATGDFQVGRMKIDGVLGNYFTGMIDEVRVWDRIVYPHEVADLVNRPVQHQVFWRFNEGAGTSAATSTSQSGRTATLYGGAGWTTDGHEGNALSIPSSGQYAAASSFMTRTDGSFSAAVWVRRSAFGTTNTALSQDGSRRSGFTLGFRGGKWSFDVPASDTDGAAFVSAAIDPAQWPTDADEWTLLVGVYDHPRAQLRLYLNNQKVAEVSGTSTWNATGATQIGRAKLTGASASPWLGELDDAHVYTGALSDEDVINLFFGF</sequence>
<protein>
    <submittedName>
        <fullName evidence="4">LamG domain-containing protein</fullName>
    </submittedName>
</protein>
<dbReference type="Proteomes" id="UP000479526">
    <property type="component" value="Unassembled WGS sequence"/>
</dbReference>
<dbReference type="AlphaFoldDB" id="A0A7C9IZS8"/>
<dbReference type="Pfam" id="PF13385">
    <property type="entry name" value="Laminin_G_3"/>
    <property type="match status" value="2"/>
</dbReference>
<dbReference type="GO" id="GO:0006955">
    <property type="term" value="P:immune response"/>
    <property type="evidence" value="ECO:0007669"/>
    <property type="project" value="InterPro"/>
</dbReference>
<dbReference type="InterPro" id="IPR042837">
    <property type="entry name" value="PTX3"/>
</dbReference>
<dbReference type="SUPFAM" id="SSF49899">
    <property type="entry name" value="Concanavalin A-like lectins/glucanases"/>
    <property type="match status" value="2"/>
</dbReference>
<gene>
    <name evidence="4" type="ORF">GT755_00235</name>
</gene>
<dbReference type="InterPro" id="IPR006558">
    <property type="entry name" value="LamG-like"/>
</dbReference>
<dbReference type="Gene3D" id="2.60.120.200">
    <property type="match status" value="2"/>
</dbReference>
<evidence type="ECO:0000256" key="1">
    <source>
        <dbReference type="ARBA" id="ARBA00022729"/>
    </source>
</evidence>
<dbReference type="InterPro" id="IPR013320">
    <property type="entry name" value="ConA-like_dom_sf"/>
</dbReference>
<dbReference type="Gene3D" id="2.60.40.10">
    <property type="entry name" value="Immunoglobulins"/>
    <property type="match status" value="1"/>
</dbReference>
<feature type="domain" description="LamG-like jellyroll fold" evidence="3">
    <location>
        <begin position="843"/>
        <end position="983"/>
    </location>
</feature>
<dbReference type="RefSeq" id="WP_161477657.1">
    <property type="nucleotide sequence ID" value="NZ_WXEW01000001.1"/>
</dbReference>
<name>A0A7C9IZS8_9ACTN</name>
<dbReference type="SMART" id="SM00560">
    <property type="entry name" value="LamGL"/>
    <property type="match status" value="2"/>
</dbReference>
<keyword evidence="2" id="KW-1015">Disulfide bond</keyword>
<reference evidence="4 5" key="1">
    <citation type="submission" date="2020-01" db="EMBL/GenBank/DDBJ databases">
        <title>Herbidospora sp. NEAU-GS84 nov., a novel actinomycete isolated from soil.</title>
        <authorList>
            <person name="Han L."/>
        </authorList>
    </citation>
    <scope>NUCLEOTIDE SEQUENCE [LARGE SCALE GENOMIC DNA]</scope>
    <source>
        <strain evidence="4 5">NEAU-GS84</strain>
    </source>
</reference>
<keyword evidence="5" id="KW-1185">Reference proteome</keyword>
<dbReference type="InterPro" id="IPR013783">
    <property type="entry name" value="Ig-like_fold"/>
</dbReference>
<dbReference type="PANTHER" id="PTHR46943:SF1">
    <property type="entry name" value="PENTRAXIN-RELATED PROTEIN PTX3"/>
    <property type="match status" value="1"/>
</dbReference>
<accession>A0A7C9IZS8</accession>
<evidence type="ECO:0000256" key="2">
    <source>
        <dbReference type="ARBA" id="ARBA00023157"/>
    </source>
</evidence>